<dbReference type="InterPro" id="IPR003447">
    <property type="entry name" value="FEMABX"/>
</dbReference>
<dbReference type="RefSeq" id="WP_084526249.1">
    <property type="nucleotide sequence ID" value="NZ_FQWD01000002.1"/>
</dbReference>
<keyword evidence="9" id="KW-1185">Reference proteome</keyword>
<evidence type="ECO:0000256" key="6">
    <source>
        <dbReference type="ARBA" id="ARBA00023316"/>
    </source>
</evidence>
<proteinExistence type="inferred from homology"/>
<gene>
    <name evidence="8" type="ORF">SAMN05216361_1241</name>
</gene>
<dbReference type="PROSITE" id="PS51191">
    <property type="entry name" value="FEMABX"/>
    <property type="match status" value="1"/>
</dbReference>
<name>A0A1M5H074_9ALTE</name>
<dbReference type="Proteomes" id="UP000184520">
    <property type="component" value="Unassembled WGS sequence"/>
</dbReference>
<dbReference type="Pfam" id="PF13480">
    <property type="entry name" value="Acetyltransf_6"/>
    <property type="match status" value="1"/>
</dbReference>
<dbReference type="OrthoDB" id="9773932at2"/>
<accession>A0A1M5H074</accession>
<keyword evidence="3" id="KW-0133">Cell shape</keyword>
<dbReference type="GO" id="GO:0016755">
    <property type="term" value="F:aminoacyltransferase activity"/>
    <property type="evidence" value="ECO:0007669"/>
    <property type="project" value="InterPro"/>
</dbReference>
<keyword evidence="2" id="KW-0808">Transferase</keyword>
<feature type="domain" description="BioF2-like acetyltransferase" evidence="7">
    <location>
        <begin position="140"/>
        <end position="281"/>
    </location>
</feature>
<dbReference type="SUPFAM" id="SSF55729">
    <property type="entry name" value="Acyl-CoA N-acyltransferases (Nat)"/>
    <property type="match status" value="2"/>
</dbReference>
<evidence type="ECO:0000256" key="1">
    <source>
        <dbReference type="ARBA" id="ARBA00009943"/>
    </source>
</evidence>
<organism evidence="8 9">
    <name type="scientific">Marisediminitalea aggregata</name>
    <dbReference type="NCBI Taxonomy" id="634436"/>
    <lineage>
        <taxon>Bacteria</taxon>
        <taxon>Pseudomonadati</taxon>
        <taxon>Pseudomonadota</taxon>
        <taxon>Gammaproteobacteria</taxon>
        <taxon>Alteromonadales</taxon>
        <taxon>Alteromonadaceae</taxon>
        <taxon>Marisediminitalea</taxon>
    </lineage>
</organism>
<dbReference type="STRING" id="634436.SAMN05216361_1241"/>
<keyword evidence="4" id="KW-0573">Peptidoglycan synthesis</keyword>
<keyword evidence="5" id="KW-0012">Acyltransferase</keyword>
<dbReference type="InterPro" id="IPR050644">
    <property type="entry name" value="PG_Glycine_Bridge_Synth"/>
</dbReference>
<dbReference type="GO" id="GO:0009252">
    <property type="term" value="P:peptidoglycan biosynthetic process"/>
    <property type="evidence" value="ECO:0007669"/>
    <property type="project" value="UniProtKB-KW"/>
</dbReference>
<evidence type="ECO:0000256" key="3">
    <source>
        <dbReference type="ARBA" id="ARBA00022960"/>
    </source>
</evidence>
<evidence type="ECO:0000259" key="7">
    <source>
        <dbReference type="Pfam" id="PF13480"/>
    </source>
</evidence>
<dbReference type="PANTHER" id="PTHR36174">
    <property type="entry name" value="LIPID II:GLYCINE GLYCYLTRANSFERASE"/>
    <property type="match status" value="1"/>
</dbReference>
<evidence type="ECO:0000313" key="8">
    <source>
        <dbReference type="EMBL" id="SHG09102.1"/>
    </source>
</evidence>
<comment type="similarity">
    <text evidence="1">Belongs to the FemABX family.</text>
</comment>
<keyword evidence="6" id="KW-0961">Cell wall biogenesis/degradation</keyword>
<dbReference type="PANTHER" id="PTHR36174:SF1">
    <property type="entry name" value="LIPID II:GLYCINE GLYCYLTRANSFERASE"/>
    <property type="match status" value="1"/>
</dbReference>
<dbReference type="GO" id="GO:0071555">
    <property type="term" value="P:cell wall organization"/>
    <property type="evidence" value="ECO:0007669"/>
    <property type="project" value="UniProtKB-KW"/>
</dbReference>
<dbReference type="AlphaFoldDB" id="A0A1M5H074"/>
<evidence type="ECO:0000256" key="4">
    <source>
        <dbReference type="ARBA" id="ARBA00022984"/>
    </source>
</evidence>
<dbReference type="InterPro" id="IPR038740">
    <property type="entry name" value="BioF2-like_GNAT_dom"/>
</dbReference>
<dbReference type="InterPro" id="IPR016181">
    <property type="entry name" value="Acyl_CoA_acyltransferase"/>
</dbReference>
<evidence type="ECO:0000313" key="9">
    <source>
        <dbReference type="Proteomes" id="UP000184520"/>
    </source>
</evidence>
<dbReference type="Gene3D" id="3.40.630.30">
    <property type="match status" value="2"/>
</dbReference>
<reference evidence="9" key="1">
    <citation type="submission" date="2016-11" db="EMBL/GenBank/DDBJ databases">
        <authorList>
            <person name="Varghese N."/>
            <person name="Submissions S."/>
        </authorList>
    </citation>
    <scope>NUCLEOTIDE SEQUENCE [LARGE SCALE GENOMIC DNA]</scope>
    <source>
        <strain evidence="9">CGMCC 1.8995</strain>
    </source>
</reference>
<protein>
    <submittedName>
        <fullName evidence="8">FemAB-related protein, PEP-CTERM system-associated</fullName>
    </submittedName>
</protein>
<evidence type="ECO:0000256" key="2">
    <source>
        <dbReference type="ARBA" id="ARBA00022679"/>
    </source>
</evidence>
<dbReference type="EMBL" id="FQWD01000002">
    <property type="protein sequence ID" value="SHG09102.1"/>
    <property type="molecule type" value="Genomic_DNA"/>
</dbReference>
<evidence type="ECO:0000256" key="5">
    <source>
        <dbReference type="ARBA" id="ARBA00023315"/>
    </source>
</evidence>
<sequence>MKIRLATQQDKKRWDAYVETHPLATPYHRFAWGLACEHAYKQPMRYLIAEDDQHQVCGVLPCIAFKRPFSAAKSVALPYCDTGFALGDDDQITASLLGKLRSQSDYRDVSHEPADPEALQAGQKVVLRLPLPENSELLMSSFKSKLRSQIRKAEKNGLTMALSETPNEHVTLLPHFYDVYKQNMRLLASPAHAYSWFESVIAHYGDNARVCVVYQASTPIGAGIVIMNGTVAAIPWASTLPQYNRLAPNMMLYWSLLANVTDAGMQTFDFGRSSFGEGTYKFKTQWGALPYPLNWHDGSSTAHQPQAVETGPPGAVRQLAENVWPKLPLGFTVAIGSAIRRYISL</sequence>
<dbReference type="GO" id="GO:0008360">
    <property type="term" value="P:regulation of cell shape"/>
    <property type="evidence" value="ECO:0007669"/>
    <property type="project" value="UniProtKB-KW"/>
</dbReference>